<gene>
    <name evidence="1" type="ORF">AUJ30_00795</name>
</gene>
<dbReference type="EMBL" id="MNWX01000015">
    <property type="protein sequence ID" value="OIO65561.1"/>
    <property type="molecule type" value="Genomic_DNA"/>
</dbReference>
<name>A0A1J4Y1K3_9BACT</name>
<accession>A0A1J4Y1K3</accession>
<dbReference type="AlphaFoldDB" id="A0A1J4Y1K3"/>
<protein>
    <submittedName>
        <fullName evidence="1">Uncharacterized protein</fullName>
    </submittedName>
</protein>
<sequence>MAESIRSILAQFRLRVISDRDVFEKLRQHGFPKVLDEQVIQILKKVYERNNNYYYSFRYAHTLEDIERELRNLLNGWQQSRKKERRKKMSLLSETNAKKRSLLKSLSIIRKVSRPNLF</sequence>
<dbReference type="Proteomes" id="UP000182693">
    <property type="component" value="Unassembled WGS sequence"/>
</dbReference>
<comment type="caution">
    <text evidence="1">The sequence shown here is derived from an EMBL/GenBank/DDBJ whole genome shotgun (WGS) entry which is preliminary data.</text>
</comment>
<evidence type="ECO:0000313" key="1">
    <source>
        <dbReference type="EMBL" id="OIO65561.1"/>
    </source>
</evidence>
<evidence type="ECO:0000313" key="2">
    <source>
        <dbReference type="Proteomes" id="UP000182693"/>
    </source>
</evidence>
<reference evidence="1 2" key="1">
    <citation type="journal article" date="2016" name="Environ. Microbiol.">
        <title>Genomic resolution of a cold subsurface aquifer community provides metabolic insights for novel microbes adapted to high CO concentrations.</title>
        <authorList>
            <person name="Probst A.J."/>
            <person name="Castelle C.J."/>
            <person name="Singh A."/>
            <person name="Brown C.T."/>
            <person name="Anantharaman K."/>
            <person name="Sharon I."/>
            <person name="Hug L.A."/>
            <person name="Burstein D."/>
            <person name="Emerson J.B."/>
            <person name="Thomas B.C."/>
            <person name="Banfield J.F."/>
        </authorList>
    </citation>
    <scope>NUCLEOTIDE SEQUENCE [LARGE SCALE GENOMIC DNA]</scope>
    <source>
        <strain evidence="1">CG1_02_39_135</strain>
    </source>
</reference>
<proteinExistence type="predicted"/>
<organism evidence="1 2">
    <name type="scientific">Candidatus Wolfebacteria bacterium CG1_02_39_135</name>
    <dbReference type="NCBI Taxonomy" id="1805425"/>
    <lineage>
        <taxon>Bacteria</taxon>
        <taxon>Candidatus Wolfeibacteriota</taxon>
    </lineage>
</organism>